<dbReference type="GO" id="GO:0008270">
    <property type="term" value="F:zinc ion binding"/>
    <property type="evidence" value="ECO:0007669"/>
    <property type="project" value="UniProtKB-KW"/>
</dbReference>
<dbReference type="SMART" id="SM00356">
    <property type="entry name" value="ZnF_C3H1"/>
    <property type="match status" value="2"/>
</dbReference>
<feature type="domain" description="C3H1-type" evidence="7">
    <location>
        <begin position="569"/>
        <end position="597"/>
    </location>
</feature>
<dbReference type="EMBL" id="ML170157">
    <property type="protein sequence ID" value="TDL28793.1"/>
    <property type="molecule type" value="Genomic_DNA"/>
</dbReference>
<dbReference type="InterPro" id="IPR000571">
    <property type="entry name" value="Znf_CCCH"/>
</dbReference>
<feature type="region of interest" description="Disordered" evidence="6">
    <location>
        <begin position="640"/>
        <end position="716"/>
    </location>
</feature>
<dbReference type="FunFam" id="4.10.1000.10:FF:000001">
    <property type="entry name" value="zinc finger CCCH domain-containing protein 15-like"/>
    <property type="match status" value="1"/>
</dbReference>
<feature type="compositionally biased region" description="Polar residues" evidence="6">
    <location>
        <begin position="52"/>
        <end position="66"/>
    </location>
</feature>
<feature type="compositionally biased region" description="Low complexity" evidence="6">
    <location>
        <begin position="855"/>
        <end position="864"/>
    </location>
</feature>
<keyword evidence="1 5" id="KW-0479">Metal-binding</keyword>
<reference evidence="8 9" key="1">
    <citation type="submission" date="2018-06" db="EMBL/GenBank/DDBJ databases">
        <title>A transcriptomic atlas of mushroom development highlights an independent origin of complex multicellularity.</title>
        <authorList>
            <consortium name="DOE Joint Genome Institute"/>
            <person name="Krizsan K."/>
            <person name="Almasi E."/>
            <person name="Merenyi Z."/>
            <person name="Sahu N."/>
            <person name="Viragh M."/>
            <person name="Koszo T."/>
            <person name="Mondo S."/>
            <person name="Kiss B."/>
            <person name="Balint B."/>
            <person name="Kues U."/>
            <person name="Barry K."/>
            <person name="Hegedus J.C."/>
            <person name="Henrissat B."/>
            <person name="Johnson J."/>
            <person name="Lipzen A."/>
            <person name="Ohm R."/>
            <person name="Nagy I."/>
            <person name="Pangilinan J."/>
            <person name="Yan J."/>
            <person name="Xiong Y."/>
            <person name="Grigoriev I.V."/>
            <person name="Hibbett D.S."/>
            <person name="Nagy L.G."/>
        </authorList>
    </citation>
    <scope>NUCLEOTIDE SEQUENCE [LARGE SCALE GENOMIC DNA]</scope>
    <source>
        <strain evidence="8 9">SZMC22713</strain>
    </source>
</reference>
<evidence type="ECO:0000256" key="5">
    <source>
        <dbReference type="PROSITE-ProRule" id="PRU00723"/>
    </source>
</evidence>
<feature type="region of interest" description="Disordered" evidence="6">
    <location>
        <begin position="160"/>
        <end position="299"/>
    </location>
</feature>
<feature type="zinc finger region" description="C3H1-type" evidence="5">
    <location>
        <begin position="607"/>
        <end position="635"/>
    </location>
</feature>
<feature type="compositionally biased region" description="Polar residues" evidence="6">
    <location>
        <begin position="873"/>
        <end position="889"/>
    </location>
</feature>
<dbReference type="InterPro" id="IPR045877">
    <property type="entry name" value="ZFP36-like"/>
</dbReference>
<dbReference type="PANTHER" id="PTHR12547">
    <property type="entry name" value="CCCH ZINC FINGER/TIS11-RELATED"/>
    <property type="match status" value="1"/>
</dbReference>
<evidence type="ECO:0000313" key="8">
    <source>
        <dbReference type="EMBL" id="TDL28793.1"/>
    </source>
</evidence>
<feature type="compositionally biased region" description="Low complexity" evidence="6">
    <location>
        <begin position="659"/>
        <end position="671"/>
    </location>
</feature>
<dbReference type="Gene3D" id="4.10.1000.10">
    <property type="entry name" value="Zinc finger, CCCH-type"/>
    <property type="match status" value="2"/>
</dbReference>
<evidence type="ECO:0000313" key="9">
    <source>
        <dbReference type="Proteomes" id="UP000294933"/>
    </source>
</evidence>
<keyword evidence="3 5" id="KW-0863">Zinc-finger</keyword>
<dbReference type="STRING" id="50990.A0A4Y7QMC2"/>
<feature type="compositionally biased region" description="Polar residues" evidence="6">
    <location>
        <begin position="268"/>
        <end position="278"/>
    </location>
</feature>
<evidence type="ECO:0000256" key="6">
    <source>
        <dbReference type="SAM" id="MobiDB-lite"/>
    </source>
</evidence>
<feature type="zinc finger region" description="C3H1-type" evidence="5">
    <location>
        <begin position="569"/>
        <end position="597"/>
    </location>
</feature>
<dbReference type="SUPFAM" id="SSF90229">
    <property type="entry name" value="CCCH zinc finger"/>
    <property type="match status" value="2"/>
</dbReference>
<organism evidence="8 9">
    <name type="scientific">Rickenella mellea</name>
    <dbReference type="NCBI Taxonomy" id="50990"/>
    <lineage>
        <taxon>Eukaryota</taxon>
        <taxon>Fungi</taxon>
        <taxon>Dikarya</taxon>
        <taxon>Basidiomycota</taxon>
        <taxon>Agaricomycotina</taxon>
        <taxon>Agaricomycetes</taxon>
        <taxon>Hymenochaetales</taxon>
        <taxon>Rickenellaceae</taxon>
        <taxon>Rickenella</taxon>
    </lineage>
</organism>
<feature type="compositionally biased region" description="Low complexity" evidence="6">
    <location>
        <begin position="212"/>
        <end position="236"/>
    </location>
</feature>
<dbReference type="AlphaFoldDB" id="A0A4Y7QMC2"/>
<name>A0A4Y7QMC2_9AGAM</name>
<accession>A0A4Y7QMC2</accession>
<feature type="compositionally biased region" description="Polar residues" evidence="6">
    <location>
        <begin position="312"/>
        <end position="327"/>
    </location>
</feature>
<feature type="compositionally biased region" description="Low complexity" evidence="6">
    <location>
        <begin position="814"/>
        <end position="825"/>
    </location>
</feature>
<sequence length="889" mass="95007">MSSPAVSSFYTSPSDPLSSVALAPKPGAFDWNSSHDITKDLREKNERLEDGSLQQAPHNMTTSKDSAVTPPARRPSAGMQKLSFGPSLMLSQQVISESIKSNPKSAAPREPYVRDEVIESPVASNLRRLGNRWSFNGSLEPAIANWDLAEEIGNLQIGNGSIDGPQLTTTPPKNPVNDMLHMHETSPLDTSSSDASLDSISPPDEDRLALPSHSRGSSTDSVSSESSSVSQTLISSLQPSVDVPDLTKDRPRSFSGVYPDAELRRLQQADTAGQTRPSSQDKRSSPLRDGYEGDNMQTPSAFNQESVTQQPMFPSLTSYPQTQQSAPGSGLLPRSGQRDEELQVDHNLQPRHFLNQSFASAPQSVPVRASQGETLPYRQQPPRPITLFQPHMQMSTQGPPALLPSPTNFAYPNHPNAHHNSHLSLGNSQQLYEMMLPPLDAAVSRTQHTFRGAHQHSASDPATLRDAAALLLSNGVHTLQGASYAGPTPGLYPPMGLPTPALYPNQYYAGVSMQAQDAYNQEMVNAMGRTVPQYSVNGVPTVPGPYGAVQTHTTGGSNGPSANNRKLGLYKTELCRSWEEKGSCRYGPKCQFAHGEEEIRKVSRHPKYKTEICRTFWVSGSCPYGKRCCFIHTELPTSGAAPGADGNPPPPPGPDGRARSLSSTTNSDTTDQPVSLLQRISAQRSQDVTTPIATTPGGKESPSQNNYQFTKPPTGSLRVDTNVLDAAGAKQNKSAFPTFASNIVSAISPGPVTAGPDFGRHNSMARVNVVDASQQRLEKTGTSSVRHSFNGTEGITLNSLRSVSGNSSPFGMLTTDTPTSSTGTPVQGHGHGHSRSGSSGTWGSFSSHNGHLAAPSPYSHSPSPGNDLPSGNAAASSPWATSELSRPWA</sequence>
<dbReference type="PROSITE" id="PS50103">
    <property type="entry name" value="ZF_C3H1"/>
    <property type="match status" value="2"/>
</dbReference>
<feature type="compositionally biased region" description="Polar residues" evidence="6">
    <location>
        <begin position="800"/>
        <end position="809"/>
    </location>
</feature>
<dbReference type="PANTHER" id="PTHR12547:SF18">
    <property type="entry name" value="PROTEIN TIS11"/>
    <property type="match status" value="1"/>
</dbReference>
<dbReference type="FunFam" id="4.10.1000.10:FF:000002">
    <property type="entry name" value="Zinc finger protein 36, C3H1 type-like 1"/>
    <property type="match status" value="1"/>
</dbReference>
<gene>
    <name evidence="8" type="ORF">BD410DRAFT_863436</name>
</gene>
<feature type="compositionally biased region" description="Low complexity" evidence="6">
    <location>
        <begin position="835"/>
        <end position="848"/>
    </location>
</feature>
<feature type="compositionally biased region" description="Basic and acidic residues" evidence="6">
    <location>
        <begin position="36"/>
        <end position="50"/>
    </location>
</feature>
<feature type="compositionally biased region" description="Low complexity" evidence="6">
    <location>
        <begin position="187"/>
        <end position="202"/>
    </location>
</feature>
<feature type="compositionally biased region" description="Basic and acidic residues" evidence="6">
    <location>
        <begin position="279"/>
        <end position="291"/>
    </location>
</feature>
<dbReference type="VEuPathDB" id="FungiDB:BD410DRAFT_863436"/>
<dbReference type="Pfam" id="PF00642">
    <property type="entry name" value="zf-CCCH"/>
    <property type="match status" value="2"/>
</dbReference>
<keyword evidence="2" id="KW-0677">Repeat</keyword>
<protein>
    <recommendedName>
        <fullName evidence="7">C3H1-type domain-containing protein</fullName>
    </recommendedName>
</protein>
<dbReference type="InterPro" id="IPR036855">
    <property type="entry name" value="Znf_CCCH_sf"/>
</dbReference>
<feature type="compositionally biased region" description="Polar residues" evidence="6">
    <location>
        <begin position="672"/>
        <end position="693"/>
    </location>
</feature>
<evidence type="ECO:0000256" key="4">
    <source>
        <dbReference type="ARBA" id="ARBA00022833"/>
    </source>
</evidence>
<feature type="compositionally biased region" description="Polar residues" evidence="6">
    <location>
        <begin position="1"/>
        <end position="17"/>
    </location>
</feature>
<evidence type="ECO:0000259" key="7">
    <source>
        <dbReference type="PROSITE" id="PS50103"/>
    </source>
</evidence>
<dbReference type="GO" id="GO:0003729">
    <property type="term" value="F:mRNA binding"/>
    <property type="evidence" value="ECO:0007669"/>
    <property type="project" value="InterPro"/>
</dbReference>
<keyword evidence="4 5" id="KW-0862">Zinc</keyword>
<feature type="region of interest" description="Disordered" evidence="6">
    <location>
        <begin position="1"/>
        <end position="82"/>
    </location>
</feature>
<dbReference type="OrthoDB" id="410307at2759"/>
<feature type="compositionally biased region" description="Polar residues" evidence="6">
    <location>
        <begin position="701"/>
        <end position="713"/>
    </location>
</feature>
<dbReference type="Proteomes" id="UP000294933">
    <property type="component" value="Unassembled WGS sequence"/>
</dbReference>
<evidence type="ECO:0000256" key="3">
    <source>
        <dbReference type="ARBA" id="ARBA00022771"/>
    </source>
</evidence>
<feature type="region of interest" description="Disordered" evidence="6">
    <location>
        <begin position="800"/>
        <end position="889"/>
    </location>
</feature>
<evidence type="ECO:0000256" key="1">
    <source>
        <dbReference type="ARBA" id="ARBA00022723"/>
    </source>
</evidence>
<evidence type="ECO:0000256" key="2">
    <source>
        <dbReference type="ARBA" id="ARBA00022737"/>
    </source>
</evidence>
<keyword evidence="9" id="KW-1185">Reference proteome</keyword>
<proteinExistence type="predicted"/>
<feature type="domain" description="C3H1-type" evidence="7">
    <location>
        <begin position="607"/>
        <end position="635"/>
    </location>
</feature>
<feature type="region of interest" description="Disordered" evidence="6">
    <location>
        <begin position="312"/>
        <end position="340"/>
    </location>
</feature>